<proteinExistence type="predicted"/>
<feature type="region of interest" description="Disordered" evidence="1">
    <location>
        <begin position="64"/>
        <end position="107"/>
    </location>
</feature>
<reference evidence="2" key="1">
    <citation type="submission" date="2020-05" db="UniProtKB">
        <authorList>
            <consortium name="EnsemblMetazoa"/>
        </authorList>
    </citation>
    <scope>IDENTIFICATION</scope>
    <source>
        <strain evidence="2">MAF</strain>
    </source>
</reference>
<evidence type="ECO:0000256" key="1">
    <source>
        <dbReference type="SAM" id="MobiDB-lite"/>
    </source>
</evidence>
<name>A0A182V846_ANOME</name>
<keyword evidence="3" id="KW-1185">Reference proteome</keyword>
<evidence type="ECO:0000313" key="2">
    <source>
        <dbReference type="EnsemblMetazoa" id="AMEM010479-PA"/>
    </source>
</evidence>
<dbReference type="AlphaFoldDB" id="A0A182V846"/>
<accession>A0A182V846</accession>
<dbReference type="VEuPathDB" id="VectorBase:AMEM010479"/>
<protein>
    <submittedName>
        <fullName evidence="2">Uncharacterized protein</fullName>
    </submittedName>
</protein>
<feature type="compositionally biased region" description="Polar residues" evidence="1">
    <location>
        <begin position="64"/>
        <end position="77"/>
    </location>
</feature>
<sequence length="148" mass="16987">MFYSIEKRSPMLHAVKESISNAIHGVHEEKHVQRTPPNTGFGFRTTIVQVRQDTLPSPIFHTVQPNTGPQSRHFSTGAQAQHAQQQSCSPEMRRKRSGKENSQPTRFGWRDRALGHTVRTVLSREPNLLDVRHDTCGRKRRRARFSIP</sequence>
<organism evidence="2 3">
    <name type="scientific">Anopheles merus</name>
    <name type="common">Mosquito</name>
    <dbReference type="NCBI Taxonomy" id="30066"/>
    <lineage>
        <taxon>Eukaryota</taxon>
        <taxon>Metazoa</taxon>
        <taxon>Ecdysozoa</taxon>
        <taxon>Arthropoda</taxon>
        <taxon>Hexapoda</taxon>
        <taxon>Insecta</taxon>
        <taxon>Pterygota</taxon>
        <taxon>Neoptera</taxon>
        <taxon>Endopterygota</taxon>
        <taxon>Diptera</taxon>
        <taxon>Nematocera</taxon>
        <taxon>Culicoidea</taxon>
        <taxon>Culicidae</taxon>
        <taxon>Anophelinae</taxon>
        <taxon>Anopheles</taxon>
    </lineage>
</organism>
<dbReference type="EnsemblMetazoa" id="AMEM010479-RA">
    <property type="protein sequence ID" value="AMEM010479-PA"/>
    <property type="gene ID" value="AMEM010479"/>
</dbReference>
<evidence type="ECO:0000313" key="3">
    <source>
        <dbReference type="Proteomes" id="UP000075903"/>
    </source>
</evidence>
<dbReference type="Proteomes" id="UP000075903">
    <property type="component" value="Unassembled WGS sequence"/>
</dbReference>